<proteinExistence type="predicted"/>
<feature type="transmembrane region" description="Helical" evidence="1">
    <location>
        <begin position="57"/>
        <end position="78"/>
    </location>
</feature>
<reference evidence="2 3" key="1">
    <citation type="journal article" date="2020" name="Nat. Commun.">
        <title>Genome of Tripterygium wilfordii and identification of cytochrome P450 involved in triptolide biosynthesis.</title>
        <authorList>
            <person name="Tu L."/>
            <person name="Su P."/>
            <person name="Zhang Z."/>
            <person name="Gao L."/>
            <person name="Wang J."/>
            <person name="Hu T."/>
            <person name="Zhou J."/>
            <person name="Zhang Y."/>
            <person name="Zhao Y."/>
            <person name="Liu Y."/>
            <person name="Song Y."/>
            <person name="Tong Y."/>
            <person name="Lu Y."/>
            <person name="Yang J."/>
            <person name="Xu C."/>
            <person name="Jia M."/>
            <person name="Peters R.J."/>
            <person name="Huang L."/>
            <person name="Gao W."/>
        </authorList>
    </citation>
    <scope>NUCLEOTIDE SEQUENCE [LARGE SCALE GENOMIC DNA]</scope>
    <source>
        <strain evidence="3">cv. XIE 37</strain>
        <tissue evidence="2">Leaf</tissue>
    </source>
</reference>
<keyword evidence="1" id="KW-1133">Transmembrane helix</keyword>
<dbReference type="Proteomes" id="UP000593562">
    <property type="component" value="Unassembled WGS sequence"/>
</dbReference>
<protein>
    <submittedName>
        <fullName evidence="2">Uncharacterized protein</fullName>
    </submittedName>
</protein>
<name>A0A7J7DR72_TRIWF</name>
<dbReference type="InParanoid" id="A0A7J7DR72"/>
<sequence>MRVIVNSFQFVSGRPAARSGKFDGAETPLAILELLPVSSFSCLQCRYSYEQLFLVSRLVSCLVRQAITVLLLLIVPVFRRGLFLGLHHQLTSMKVQQKKAVEDQVSGMLIHIHTQKK</sequence>
<evidence type="ECO:0000313" key="3">
    <source>
        <dbReference type="Proteomes" id="UP000593562"/>
    </source>
</evidence>
<accession>A0A7J7DR72</accession>
<dbReference type="EMBL" id="JAAARO010000004">
    <property type="protein sequence ID" value="KAF5748783.1"/>
    <property type="molecule type" value="Genomic_DNA"/>
</dbReference>
<evidence type="ECO:0000256" key="1">
    <source>
        <dbReference type="SAM" id="Phobius"/>
    </source>
</evidence>
<keyword evidence="1" id="KW-0812">Transmembrane</keyword>
<keyword evidence="1" id="KW-0472">Membrane</keyword>
<organism evidence="2 3">
    <name type="scientific">Tripterygium wilfordii</name>
    <name type="common">Thunder God vine</name>
    <dbReference type="NCBI Taxonomy" id="458696"/>
    <lineage>
        <taxon>Eukaryota</taxon>
        <taxon>Viridiplantae</taxon>
        <taxon>Streptophyta</taxon>
        <taxon>Embryophyta</taxon>
        <taxon>Tracheophyta</taxon>
        <taxon>Spermatophyta</taxon>
        <taxon>Magnoliopsida</taxon>
        <taxon>eudicotyledons</taxon>
        <taxon>Gunneridae</taxon>
        <taxon>Pentapetalae</taxon>
        <taxon>rosids</taxon>
        <taxon>fabids</taxon>
        <taxon>Celastrales</taxon>
        <taxon>Celastraceae</taxon>
        <taxon>Tripterygium</taxon>
    </lineage>
</organism>
<comment type="caution">
    <text evidence="2">The sequence shown here is derived from an EMBL/GenBank/DDBJ whole genome shotgun (WGS) entry which is preliminary data.</text>
</comment>
<gene>
    <name evidence="2" type="ORF">HS088_TW04G00741</name>
</gene>
<dbReference type="AlphaFoldDB" id="A0A7J7DR72"/>
<keyword evidence="3" id="KW-1185">Reference proteome</keyword>
<evidence type="ECO:0000313" key="2">
    <source>
        <dbReference type="EMBL" id="KAF5748783.1"/>
    </source>
</evidence>